<accession>A0AAV7QGC9</accession>
<keyword evidence="2" id="KW-1185">Reference proteome</keyword>
<dbReference type="EMBL" id="JANPWB010000010">
    <property type="protein sequence ID" value="KAJ1138547.1"/>
    <property type="molecule type" value="Genomic_DNA"/>
</dbReference>
<protein>
    <submittedName>
        <fullName evidence="1">Uncharacterized protein</fullName>
    </submittedName>
</protein>
<name>A0AAV7QGC9_PLEWA</name>
<evidence type="ECO:0000313" key="2">
    <source>
        <dbReference type="Proteomes" id="UP001066276"/>
    </source>
</evidence>
<gene>
    <name evidence="1" type="ORF">NDU88_004928</name>
</gene>
<dbReference type="AlphaFoldDB" id="A0AAV7QGC9"/>
<proteinExistence type="predicted"/>
<organism evidence="1 2">
    <name type="scientific">Pleurodeles waltl</name>
    <name type="common">Iberian ribbed newt</name>
    <dbReference type="NCBI Taxonomy" id="8319"/>
    <lineage>
        <taxon>Eukaryota</taxon>
        <taxon>Metazoa</taxon>
        <taxon>Chordata</taxon>
        <taxon>Craniata</taxon>
        <taxon>Vertebrata</taxon>
        <taxon>Euteleostomi</taxon>
        <taxon>Amphibia</taxon>
        <taxon>Batrachia</taxon>
        <taxon>Caudata</taxon>
        <taxon>Salamandroidea</taxon>
        <taxon>Salamandridae</taxon>
        <taxon>Pleurodelinae</taxon>
        <taxon>Pleurodeles</taxon>
    </lineage>
</organism>
<evidence type="ECO:0000313" key="1">
    <source>
        <dbReference type="EMBL" id="KAJ1138547.1"/>
    </source>
</evidence>
<reference evidence="1" key="1">
    <citation type="journal article" date="2022" name="bioRxiv">
        <title>Sequencing and chromosome-scale assembly of the giantPleurodeles waltlgenome.</title>
        <authorList>
            <person name="Brown T."/>
            <person name="Elewa A."/>
            <person name="Iarovenko S."/>
            <person name="Subramanian E."/>
            <person name="Araus A.J."/>
            <person name="Petzold A."/>
            <person name="Susuki M."/>
            <person name="Suzuki K.-i.T."/>
            <person name="Hayashi T."/>
            <person name="Toyoda A."/>
            <person name="Oliveira C."/>
            <person name="Osipova E."/>
            <person name="Leigh N.D."/>
            <person name="Simon A."/>
            <person name="Yun M.H."/>
        </authorList>
    </citation>
    <scope>NUCLEOTIDE SEQUENCE</scope>
    <source>
        <strain evidence="1">20211129_DDA</strain>
        <tissue evidence="1">Liver</tissue>
    </source>
</reference>
<comment type="caution">
    <text evidence="1">The sequence shown here is derived from an EMBL/GenBank/DDBJ whole genome shotgun (WGS) entry which is preliminary data.</text>
</comment>
<sequence>MDGFYNVAPYMRLVPPRAARWSGAEREVWLQRALLVPRTRRPLVSSPDGFLVNRDLFTPDQPAGFRLLSVPSHGGVFSKQFQLVPRGHFPKRSAKLHKGGGSSRPVGEFWGTRVAPVGYRQENRRMPRSVNSGELGWLQWVTGKKTEECQGK</sequence>
<dbReference type="Proteomes" id="UP001066276">
    <property type="component" value="Chromosome 6"/>
</dbReference>